<dbReference type="EC" id="2.3.1.51" evidence="7"/>
<protein>
    <recommendedName>
        <fullName evidence="7">1-acyl-sn-glycerol-3-phosphate acyltransferase</fullName>
        <ecNumber evidence="7">2.3.1.51</ecNumber>
    </recommendedName>
</protein>
<dbReference type="GO" id="GO:0016020">
    <property type="term" value="C:membrane"/>
    <property type="evidence" value="ECO:0007669"/>
    <property type="project" value="InterPro"/>
</dbReference>
<keyword evidence="4 7" id="KW-0808">Transferase</keyword>
<evidence type="ECO:0000259" key="9">
    <source>
        <dbReference type="SMART" id="SM00563"/>
    </source>
</evidence>
<dbReference type="SMART" id="SM00563">
    <property type="entry name" value="PlsC"/>
    <property type="match status" value="1"/>
</dbReference>
<comment type="catalytic activity">
    <reaction evidence="7">
        <text>a 1-acyl-sn-glycero-3-phosphate + an acyl-CoA = a 1,2-diacyl-sn-glycero-3-phosphate + CoA</text>
        <dbReference type="Rhea" id="RHEA:19709"/>
        <dbReference type="ChEBI" id="CHEBI:57287"/>
        <dbReference type="ChEBI" id="CHEBI:57970"/>
        <dbReference type="ChEBI" id="CHEBI:58342"/>
        <dbReference type="ChEBI" id="CHEBI:58608"/>
        <dbReference type="EC" id="2.3.1.51"/>
    </reaction>
</comment>
<keyword evidence="7" id="KW-1208">Phospholipid metabolism</keyword>
<dbReference type="HOGENOM" id="CLU_027938_6_1_9"/>
<evidence type="ECO:0000256" key="6">
    <source>
        <dbReference type="ARBA" id="ARBA00023315"/>
    </source>
</evidence>
<evidence type="ECO:0000256" key="2">
    <source>
        <dbReference type="ARBA" id="ARBA00008655"/>
    </source>
</evidence>
<evidence type="ECO:0000256" key="4">
    <source>
        <dbReference type="ARBA" id="ARBA00022679"/>
    </source>
</evidence>
<evidence type="ECO:0000256" key="1">
    <source>
        <dbReference type="ARBA" id="ARBA00005189"/>
    </source>
</evidence>
<dbReference type="NCBIfam" id="TIGR00530">
    <property type="entry name" value="AGP_acyltrn"/>
    <property type="match status" value="1"/>
</dbReference>
<keyword evidence="8" id="KW-0812">Transmembrane</keyword>
<dbReference type="InterPro" id="IPR004552">
    <property type="entry name" value="AGP_acyltrans"/>
</dbReference>
<dbReference type="PANTHER" id="PTHR10434">
    <property type="entry name" value="1-ACYL-SN-GLYCEROL-3-PHOSPHATE ACYLTRANSFERASE"/>
    <property type="match status" value="1"/>
</dbReference>
<dbReference type="CDD" id="cd07989">
    <property type="entry name" value="LPLAT_AGPAT-like"/>
    <property type="match status" value="1"/>
</dbReference>
<evidence type="ECO:0000256" key="8">
    <source>
        <dbReference type="SAM" id="Phobius"/>
    </source>
</evidence>
<dbReference type="SUPFAM" id="SSF69593">
    <property type="entry name" value="Glycerol-3-phosphate (1)-acyltransferase"/>
    <property type="match status" value="1"/>
</dbReference>
<dbReference type="eggNOG" id="COG0204">
    <property type="taxonomic scope" value="Bacteria"/>
</dbReference>
<reference evidence="10 11" key="1">
    <citation type="submission" date="2009-01" db="EMBL/GenBank/DDBJ databases">
        <authorList>
            <person name="Fulton L."/>
            <person name="Clifton S."/>
            <person name="Fulton B."/>
            <person name="Xu J."/>
            <person name="Minx P."/>
            <person name="Pepin K.H."/>
            <person name="Johnson M."/>
            <person name="Bhonagiri V."/>
            <person name="Nash W.E."/>
            <person name="Mardis E.R."/>
            <person name="Wilson R.K."/>
        </authorList>
    </citation>
    <scope>NUCLEOTIDE SEQUENCE [LARGE SCALE GENOMIC DNA]</scope>
    <source>
        <strain evidence="11">DSM 10507 / JCM 14656 / S5a33</strain>
    </source>
</reference>
<dbReference type="AlphaFoldDB" id="C0CS05"/>
<organism evidence="10 11">
    <name type="scientific">Blautia hydrogenotrophica (strain DSM 10507 / JCM 14656 / S5a33)</name>
    <name type="common">Ruminococcus hydrogenotrophicus</name>
    <dbReference type="NCBI Taxonomy" id="476272"/>
    <lineage>
        <taxon>Bacteria</taxon>
        <taxon>Bacillati</taxon>
        <taxon>Bacillota</taxon>
        <taxon>Clostridia</taxon>
        <taxon>Lachnospirales</taxon>
        <taxon>Lachnospiraceae</taxon>
        <taxon>Blautia</taxon>
    </lineage>
</organism>
<accession>C0CS05</accession>
<name>C0CS05_BLAHS</name>
<comment type="caution">
    <text evidence="10">The sequence shown here is derived from an EMBL/GenBank/DDBJ whole genome shotgun (WGS) entry which is preliminary data.</text>
</comment>
<evidence type="ECO:0000256" key="7">
    <source>
        <dbReference type="RuleBase" id="RU361267"/>
    </source>
</evidence>
<dbReference type="Pfam" id="PF01553">
    <property type="entry name" value="Acyltransferase"/>
    <property type="match status" value="1"/>
</dbReference>
<keyword evidence="7" id="KW-0594">Phospholipid biosynthesis</keyword>
<gene>
    <name evidence="10" type="ORF">RUMHYD_03671</name>
</gene>
<dbReference type="Proteomes" id="UP000003100">
    <property type="component" value="Unassembled WGS sequence"/>
</dbReference>
<evidence type="ECO:0000256" key="3">
    <source>
        <dbReference type="ARBA" id="ARBA00022516"/>
    </source>
</evidence>
<keyword evidence="6 7" id="KW-0012">Acyltransferase</keyword>
<evidence type="ECO:0000313" key="11">
    <source>
        <dbReference type="Proteomes" id="UP000003100"/>
    </source>
</evidence>
<dbReference type="GeneID" id="86823432"/>
<proteinExistence type="inferred from homology"/>
<feature type="transmembrane region" description="Helical" evidence="8">
    <location>
        <begin position="5"/>
        <end position="28"/>
    </location>
</feature>
<reference evidence="10 11" key="2">
    <citation type="submission" date="2009-02" db="EMBL/GenBank/DDBJ databases">
        <title>Draft genome sequence of Blautia hydrogenotrophica DSM 10507 (Ruminococcus hydrogenotrophicus DSM 10507).</title>
        <authorList>
            <person name="Sudarsanam P."/>
            <person name="Ley R."/>
            <person name="Guruge J."/>
            <person name="Turnbaugh P.J."/>
            <person name="Mahowald M."/>
            <person name="Liep D."/>
            <person name="Gordon J."/>
        </authorList>
    </citation>
    <scope>NUCLEOTIDE SEQUENCE [LARGE SCALE GENOMIC DNA]</scope>
    <source>
        <strain evidence="11">DSM 10507 / JCM 14656 / S5a33</strain>
    </source>
</reference>
<sequence length="248" mass="28572">MIRFILTCIIVVGFLILSIPILIVEWIVGKFNSNLKAVSSLRIVQAVFRLCLKVAGVKVTVIGEENVPKDTPVLYIGNHRSFYDILLTYTRCERLTGYVAKYEMRKIPLLSDWMRYLNCLFLNRNDLKQGMKIILNAIEKVKSGISICIFPEGTRNKNENELDLLPFHEGSFKVATKGKCPIIPMAMNHTSSIFEDQFPRICPRHIILEYGKPIYPEQLSRENQKRLGAYTREIITDMLKKNQSFLEV</sequence>
<keyword evidence="3 7" id="KW-0444">Lipid biosynthesis</keyword>
<comment type="similarity">
    <text evidence="2 7">Belongs to the 1-acyl-sn-glycerol-3-phosphate acyltransferase family.</text>
</comment>
<keyword evidence="5 7" id="KW-0443">Lipid metabolism</keyword>
<dbReference type="PATRIC" id="fig|476272.21.peg.351"/>
<evidence type="ECO:0000313" key="10">
    <source>
        <dbReference type="EMBL" id="EEG47458.1"/>
    </source>
</evidence>
<evidence type="ECO:0000256" key="5">
    <source>
        <dbReference type="ARBA" id="ARBA00023098"/>
    </source>
</evidence>
<dbReference type="EMBL" id="ACBZ01000195">
    <property type="protein sequence ID" value="EEG47458.1"/>
    <property type="molecule type" value="Genomic_DNA"/>
</dbReference>
<keyword evidence="8" id="KW-0472">Membrane</keyword>
<dbReference type="GO" id="GO:0003841">
    <property type="term" value="F:1-acylglycerol-3-phosphate O-acyltransferase activity"/>
    <property type="evidence" value="ECO:0007669"/>
    <property type="project" value="UniProtKB-UniRule"/>
</dbReference>
<dbReference type="InterPro" id="IPR002123">
    <property type="entry name" value="Plipid/glycerol_acylTrfase"/>
</dbReference>
<dbReference type="PANTHER" id="PTHR10434:SF64">
    <property type="entry name" value="1-ACYL-SN-GLYCEROL-3-PHOSPHATE ACYLTRANSFERASE-RELATED"/>
    <property type="match status" value="1"/>
</dbReference>
<keyword evidence="8" id="KW-1133">Transmembrane helix</keyword>
<dbReference type="RefSeq" id="WP_005952222.1">
    <property type="nucleotide sequence ID" value="NZ_CP136423.1"/>
</dbReference>
<keyword evidence="11" id="KW-1185">Reference proteome</keyword>
<feature type="domain" description="Phospholipid/glycerol acyltransferase" evidence="9">
    <location>
        <begin position="73"/>
        <end position="190"/>
    </location>
</feature>
<comment type="domain">
    <text evidence="7">The HXXXXD motif is essential for acyltransferase activity and may constitute the binding site for the phosphate moiety of the glycerol-3-phosphate.</text>
</comment>
<dbReference type="GO" id="GO:0006654">
    <property type="term" value="P:phosphatidic acid biosynthetic process"/>
    <property type="evidence" value="ECO:0007669"/>
    <property type="project" value="TreeGrafter"/>
</dbReference>
<comment type="pathway">
    <text evidence="1">Lipid metabolism.</text>
</comment>